<dbReference type="SUPFAM" id="SSF55729">
    <property type="entry name" value="Acyl-CoA N-acyltransferases (Nat)"/>
    <property type="match status" value="1"/>
</dbReference>
<dbReference type="PROSITE" id="PS51186">
    <property type="entry name" value="GNAT"/>
    <property type="match status" value="1"/>
</dbReference>
<dbReference type="EC" id="2.3.1.-" evidence="1"/>
<dbReference type="InterPro" id="IPR000182">
    <property type="entry name" value="GNAT_dom"/>
</dbReference>
<keyword evidence="1" id="KW-0808">Transferase</keyword>
<sequence length="152" mass="16984">MSDLTVDQVRPEDRPRWRELFEGYAAFYSVPLTGADYDRVWSWIQDPARGTHCLVVRDAPDGPPFGLAHYRAYDSPLRGTAGFLDDLFVDPARRGGGGADALLAALARIAAEEGWGTVRWNTAENNYRARSVYDRHAEKTVFLTYAMAADTL</sequence>
<dbReference type="PANTHER" id="PTHR10545">
    <property type="entry name" value="DIAMINE N-ACETYLTRANSFERASE"/>
    <property type="match status" value="1"/>
</dbReference>
<dbReference type="EMBL" id="JBHEZX010000005">
    <property type="protein sequence ID" value="MFC1410132.1"/>
    <property type="molecule type" value="Genomic_DNA"/>
</dbReference>
<keyword evidence="1" id="KW-0012">Acyltransferase</keyword>
<dbReference type="Proteomes" id="UP001592582">
    <property type="component" value="Unassembled WGS sequence"/>
</dbReference>
<dbReference type="Gene3D" id="3.40.630.30">
    <property type="match status" value="1"/>
</dbReference>
<protein>
    <submittedName>
        <fullName evidence="1">GNAT family N-acetyltransferase</fullName>
        <ecNumber evidence="1">2.3.1.-</ecNumber>
    </submittedName>
</protein>
<dbReference type="GO" id="GO:0016746">
    <property type="term" value="F:acyltransferase activity"/>
    <property type="evidence" value="ECO:0007669"/>
    <property type="project" value="UniProtKB-KW"/>
</dbReference>
<gene>
    <name evidence="1" type="ORF">ACEZDG_12725</name>
</gene>
<evidence type="ECO:0000313" key="1">
    <source>
        <dbReference type="EMBL" id="MFC1410132.1"/>
    </source>
</evidence>
<dbReference type="InterPro" id="IPR016181">
    <property type="entry name" value="Acyl_CoA_acyltransferase"/>
</dbReference>
<dbReference type="PANTHER" id="PTHR10545:SF42">
    <property type="entry name" value="ACETYLTRANSFERASE"/>
    <property type="match status" value="1"/>
</dbReference>
<comment type="caution">
    <text evidence="1">The sequence shown here is derived from an EMBL/GenBank/DDBJ whole genome shotgun (WGS) entry which is preliminary data.</text>
</comment>
<dbReference type="Pfam" id="PF00583">
    <property type="entry name" value="Acetyltransf_1"/>
    <property type="match status" value="1"/>
</dbReference>
<evidence type="ECO:0000313" key="2">
    <source>
        <dbReference type="Proteomes" id="UP001592582"/>
    </source>
</evidence>
<keyword evidence="2" id="KW-1185">Reference proteome</keyword>
<reference evidence="1 2" key="1">
    <citation type="submission" date="2024-09" db="EMBL/GenBank/DDBJ databases">
        <authorList>
            <person name="Lee S.D."/>
        </authorList>
    </citation>
    <scope>NUCLEOTIDE SEQUENCE [LARGE SCALE GENOMIC DNA]</scope>
    <source>
        <strain evidence="1 2">N1-1</strain>
    </source>
</reference>
<proteinExistence type="predicted"/>
<dbReference type="InterPro" id="IPR051016">
    <property type="entry name" value="Diverse_Substrate_AcTransf"/>
</dbReference>
<name>A0ABV6V8T8_9ACTN</name>
<accession>A0ABV6V8T8</accession>
<organism evidence="1 2">
    <name type="scientific">Streptacidiphilus alkalitolerans</name>
    <dbReference type="NCBI Taxonomy" id="3342712"/>
    <lineage>
        <taxon>Bacteria</taxon>
        <taxon>Bacillati</taxon>
        <taxon>Actinomycetota</taxon>
        <taxon>Actinomycetes</taxon>
        <taxon>Kitasatosporales</taxon>
        <taxon>Streptomycetaceae</taxon>
        <taxon>Streptacidiphilus</taxon>
    </lineage>
</organism>